<dbReference type="Gene3D" id="3.40.50.720">
    <property type="entry name" value="NAD(P)-binding Rossmann-like Domain"/>
    <property type="match status" value="1"/>
</dbReference>
<dbReference type="Gene3D" id="3.30.360.10">
    <property type="entry name" value="Dihydrodipicolinate Reductase, domain 2"/>
    <property type="match status" value="1"/>
</dbReference>
<dbReference type="InterPro" id="IPR050463">
    <property type="entry name" value="Gfo/Idh/MocA_oxidrdct_glycsds"/>
</dbReference>
<evidence type="ECO:0000313" key="3">
    <source>
        <dbReference type="EMBL" id="SUZ84376.1"/>
    </source>
</evidence>
<dbReference type="SUPFAM" id="SSF55347">
    <property type="entry name" value="Glyceraldehyde-3-phosphate dehydrogenase-like, C-terminal domain"/>
    <property type="match status" value="1"/>
</dbReference>
<dbReference type="InterPro" id="IPR000683">
    <property type="entry name" value="Gfo/Idh/MocA-like_OxRdtase_N"/>
</dbReference>
<proteinExistence type="predicted"/>
<dbReference type="PANTHER" id="PTHR43818:SF11">
    <property type="entry name" value="BCDNA.GH03377"/>
    <property type="match status" value="1"/>
</dbReference>
<keyword evidence="1" id="KW-0560">Oxidoreductase</keyword>
<dbReference type="AlphaFoldDB" id="A0A381QY63"/>
<protein>
    <recommendedName>
        <fullName evidence="2">Gfo/Idh/MocA-like oxidoreductase N-terminal domain-containing protein</fullName>
    </recommendedName>
</protein>
<dbReference type="SUPFAM" id="SSF51735">
    <property type="entry name" value="NAD(P)-binding Rossmann-fold domains"/>
    <property type="match status" value="1"/>
</dbReference>
<dbReference type="InterPro" id="IPR036291">
    <property type="entry name" value="NAD(P)-bd_dom_sf"/>
</dbReference>
<sequence>MEQNRLGIGFIGGGFITRFHIQSLVGVRDADVMGIVSRTKASAEESATLARTVGVGNNAKAYDSITDMIADPNIDALWVCSPNFARIETFEEIASAISSGKGELIGVTCEKPLGRNVEEAKRVLELTQSVNLLDGYLENQIFAPSITRGKEIVWARGAATTGRPYLARAAEEHSGPHMPWFWEGSLQGGGVLNDMMCHSVEEARFMLTEPGKPRDSITPISINAHTDCLKWQRPEYVKILSDNSDGKTDYSKRPSEDFARSLIEYLDEDNNKLIVETTTSWCFVGEGLRLSMELFGPEYSMFVNTLDPDLKVFFSRKVTGSEGEDLVEKQNAESGGMPVVSNEAEVYGYTAENRHMVQSFMNGKRPEENFDDGLEVTRLLMAAYMSAEQGKTIQLPNADIDTFTPAVARGEWNPKG</sequence>
<dbReference type="EMBL" id="UINC01001593">
    <property type="protein sequence ID" value="SUZ84376.1"/>
    <property type="molecule type" value="Genomic_DNA"/>
</dbReference>
<dbReference type="GO" id="GO:0016491">
    <property type="term" value="F:oxidoreductase activity"/>
    <property type="evidence" value="ECO:0007669"/>
    <property type="project" value="UniProtKB-KW"/>
</dbReference>
<reference evidence="3" key="1">
    <citation type="submission" date="2018-05" db="EMBL/GenBank/DDBJ databases">
        <authorList>
            <person name="Lanie J.A."/>
            <person name="Ng W.-L."/>
            <person name="Kazmierczak K.M."/>
            <person name="Andrzejewski T.M."/>
            <person name="Davidsen T.M."/>
            <person name="Wayne K.J."/>
            <person name="Tettelin H."/>
            <person name="Glass J.I."/>
            <person name="Rusch D."/>
            <person name="Podicherti R."/>
            <person name="Tsui H.-C.T."/>
            <person name="Winkler M.E."/>
        </authorList>
    </citation>
    <scope>NUCLEOTIDE SEQUENCE</scope>
</reference>
<dbReference type="GO" id="GO:0000166">
    <property type="term" value="F:nucleotide binding"/>
    <property type="evidence" value="ECO:0007669"/>
    <property type="project" value="InterPro"/>
</dbReference>
<evidence type="ECO:0000256" key="1">
    <source>
        <dbReference type="ARBA" id="ARBA00023002"/>
    </source>
</evidence>
<organism evidence="3">
    <name type="scientific">marine metagenome</name>
    <dbReference type="NCBI Taxonomy" id="408172"/>
    <lineage>
        <taxon>unclassified sequences</taxon>
        <taxon>metagenomes</taxon>
        <taxon>ecological metagenomes</taxon>
    </lineage>
</organism>
<name>A0A381QY63_9ZZZZ</name>
<accession>A0A381QY63</accession>
<dbReference type="Pfam" id="PF01408">
    <property type="entry name" value="GFO_IDH_MocA"/>
    <property type="match status" value="1"/>
</dbReference>
<dbReference type="PANTHER" id="PTHR43818">
    <property type="entry name" value="BCDNA.GH03377"/>
    <property type="match status" value="1"/>
</dbReference>
<gene>
    <name evidence="3" type="ORF">METZ01_LOCUS37230</name>
</gene>
<evidence type="ECO:0000259" key="2">
    <source>
        <dbReference type="Pfam" id="PF01408"/>
    </source>
</evidence>
<feature type="domain" description="Gfo/Idh/MocA-like oxidoreductase N-terminal" evidence="2">
    <location>
        <begin position="7"/>
        <end position="129"/>
    </location>
</feature>